<dbReference type="Pfam" id="PF01041">
    <property type="entry name" value="DegT_DnrJ_EryC1"/>
    <property type="match status" value="1"/>
</dbReference>
<dbReference type="InterPro" id="IPR015421">
    <property type="entry name" value="PyrdxlP-dep_Trfase_major"/>
</dbReference>
<dbReference type="Gene3D" id="3.90.1150.10">
    <property type="entry name" value="Aspartate Aminotransferase, domain 1"/>
    <property type="match status" value="1"/>
</dbReference>
<reference evidence="6 7" key="1">
    <citation type="submission" date="2016-05" db="EMBL/GenBank/DDBJ databases">
        <authorList>
            <person name="Lavstsen T."/>
            <person name="Jespersen J.S."/>
        </authorList>
    </citation>
    <scope>NUCLEOTIDE SEQUENCE [LARGE SCALE GENOMIC DNA]</scope>
    <source>
        <strain evidence="6 7">B7-9</strain>
    </source>
</reference>
<evidence type="ECO:0000256" key="3">
    <source>
        <dbReference type="PIRSR" id="PIRSR000390-1"/>
    </source>
</evidence>
<dbReference type="AlphaFoldDB" id="A0A2H3KP41"/>
<dbReference type="GO" id="GO:0008483">
    <property type="term" value="F:transaminase activity"/>
    <property type="evidence" value="ECO:0007669"/>
    <property type="project" value="TreeGrafter"/>
</dbReference>
<name>A0A2H3KP41_9CHLR</name>
<accession>A0A2H3KP41</accession>
<evidence type="ECO:0000313" key="7">
    <source>
        <dbReference type="Proteomes" id="UP000220922"/>
    </source>
</evidence>
<feature type="active site" description="Proton acceptor" evidence="3">
    <location>
        <position position="196"/>
    </location>
</feature>
<dbReference type="EMBL" id="LYXE01000062">
    <property type="protein sequence ID" value="PDV99977.1"/>
    <property type="molecule type" value="Genomic_DNA"/>
</dbReference>
<evidence type="ECO:0000256" key="4">
    <source>
        <dbReference type="PIRSR" id="PIRSR000390-2"/>
    </source>
</evidence>
<dbReference type="InterPro" id="IPR000653">
    <property type="entry name" value="DegT/StrS_aminotransferase"/>
</dbReference>
<dbReference type="FunFam" id="3.40.640.10:FF:000089">
    <property type="entry name" value="Aminotransferase, DegT/DnrJ/EryC1/StrS family"/>
    <property type="match status" value="1"/>
</dbReference>
<dbReference type="PIRSF" id="PIRSF000390">
    <property type="entry name" value="PLP_StrS"/>
    <property type="match status" value="1"/>
</dbReference>
<dbReference type="OrthoDB" id="9810913at2"/>
<dbReference type="PANTHER" id="PTHR30244">
    <property type="entry name" value="TRANSAMINASE"/>
    <property type="match status" value="1"/>
</dbReference>
<protein>
    <submittedName>
        <fullName evidence="6">Transcriptional regulator</fullName>
    </submittedName>
</protein>
<comment type="caution">
    <text evidence="6">The sequence shown here is derived from an EMBL/GenBank/DDBJ whole genome shotgun (WGS) entry which is preliminary data.</text>
</comment>
<dbReference type="SUPFAM" id="SSF53383">
    <property type="entry name" value="PLP-dependent transferases"/>
    <property type="match status" value="1"/>
</dbReference>
<evidence type="ECO:0000256" key="5">
    <source>
        <dbReference type="RuleBase" id="RU004508"/>
    </source>
</evidence>
<dbReference type="Proteomes" id="UP000220922">
    <property type="component" value="Unassembled WGS sequence"/>
</dbReference>
<evidence type="ECO:0000256" key="1">
    <source>
        <dbReference type="ARBA" id="ARBA00022898"/>
    </source>
</evidence>
<dbReference type="GO" id="GO:0000271">
    <property type="term" value="P:polysaccharide biosynthetic process"/>
    <property type="evidence" value="ECO:0007669"/>
    <property type="project" value="TreeGrafter"/>
</dbReference>
<evidence type="ECO:0000313" key="6">
    <source>
        <dbReference type="EMBL" id="PDV99977.1"/>
    </source>
</evidence>
<gene>
    <name evidence="6" type="ORF">A9Q02_11120</name>
</gene>
<dbReference type="GO" id="GO:0030170">
    <property type="term" value="F:pyridoxal phosphate binding"/>
    <property type="evidence" value="ECO:0007669"/>
    <property type="project" value="UniProtKB-ARBA"/>
</dbReference>
<dbReference type="InterPro" id="IPR015422">
    <property type="entry name" value="PyrdxlP-dep_Trfase_small"/>
</dbReference>
<comment type="similarity">
    <text evidence="2 5">Belongs to the DegT/DnrJ/EryC1 family.</text>
</comment>
<dbReference type="RefSeq" id="WP_097651362.1">
    <property type="nucleotide sequence ID" value="NZ_LYXE01000062.1"/>
</dbReference>
<dbReference type="CDD" id="cd00616">
    <property type="entry name" value="AHBA_syn"/>
    <property type="match status" value="1"/>
</dbReference>
<dbReference type="InterPro" id="IPR015424">
    <property type="entry name" value="PyrdxlP-dep_Trfase"/>
</dbReference>
<sequence>MHTLQTNESATPVPLLDLKAQYTALRDEIHAAMGRVIESQHFILGPEVEALEREVAAYSHCKYGIGVSSGTDALLVALMAIDLQPGDEVITTPYTFFATAGSIVRLGGRPVFVDIDPRTYNIDPAGIEAVITPRTKAIMPVHLFGQMADMDPIMAIAEQHGLTVIEDAAQAIGAEYKGRRAGSIGHLGCFSFFPSKNLGGFGDGGMVTTNDSDLADKVKLLRGHGARPKYYHKVVGGNFRLDALQAAVLRVKLNYLDEWTAARQCNAERYRQLFAAASVDAGLPYDVGFGRHIYNQFVIRSERRDALMAYLKAHQIGTEIYYPVPMHLQECFAELGHRSGDFSFSESAALHTLAIPVYPELSDDMIKAVVTAFSQFWEA</sequence>
<organism evidence="6 7">
    <name type="scientific">Candidatus Chloroploca asiatica</name>
    <dbReference type="NCBI Taxonomy" id="1506545"/>
    <lineage>
        <taxon>Bacteria</taxon>
        <taxon>Bacillati</taxon>
        <taxon>Chloroflexota</taxon>
        <taxon>Chloroflexia</taxon>
        <taxon>Chloroflexales</taxon>
        <taxon>Chloroflexineae</taxon>
        <taxon>Oscillochloridaceae</taxon>
        <taxon>Candidatus Chloroploca</taxon>
    </lineage>
</organism>
<feature type="modified residue" description="N6-(pyridoxal phosphate)lysine" evidence="4">
    <location>
        <position position="196"/>
    </location>
</feature>
<evidence type="ECO:0000256" key="2">
    <source>
        <dbReference type="ARBA" id="ARBA00037999"/>
    </source>
</evidence>
<dbReference type="Gene3D" id="3.40.640.10">
    <property type="entry name" value="Type I PLP-dependent aspartate aminotransferase-like (Major domain)"/>
    <property type="match status" value="1"/>
</dbReference>
<keyword evidence="1 4" id="KW-0663">Pyridoxal phosphate</keyword>
<dbReference type="PANTHER" id="PTHR30244:SF36">
    <property type="entry name" value="3-OXO-GLUCOSE-6-PHOSPHATE:GLUTAMATE AMINOTRANSFERASE"/>
    <property type="match status" value="1"/>
</dbReference>
<keyword evidence="7" id="KW-1185">Reference proteome</keyword>
<proteinExistence type="inferred from homology"/>